<dbReference type="GO" id="GO:0140662">
    <property type="term" value="F:ATP-dependent protein folding chaperone"/>
    <property type="evidence" value="ECO:0007669"/>
    <property type="project" value="InterPro"/>
</dbReference>
<dbReference type="InterPro" id="IPR036890">
    <property type="entry name" value="HATPase_C_sf"/>
</dbReference>
<dbReference type="SUPFAM" id="SSF54211">
    <property type="entry name" value="Ribosomal protein S5 domain 2-like"/>
    <property type="match status" value="1"/>
</dbReference>
<dbReference type="FunFam" id="3.30.230.80:FF:000002">
    <property type="entry name" value="Molecular chaperone HtpG"/>
    <property type="match status" value="1"/>
</dbReference>
<dbReference type="EMBL" id="UOFS01000039">
    <property type="protein sequence ID" value="VAW98878.1"/>
    <property type="molecule type" value="Genomic_DNA"/>
</dbReference>
<keyword evidence="3" id="KW-0963">Cytoplasm</keyword>
<evidence type="ECO:0000256" key="7">
    <source>
        <dbReference type="ARBA" id="ARBA00023186"/>
    </source>
</evidence>
<evidence type="ECO:0000259" key="8">
    <source>
        <dbReference type="SMART" id="SM00387"/>
    </source>
</evidence>
<keyword evidence="7" id="KW-0143">Chaperone</keyword>
<dbReference type="PANTHER" id="PTHR11528">
    <property type="entry name" value="HEAT SHOCK PROTEIN 90 FAMILY MEMBER"/>
    <property type="match status" value="1"/>
</dbReference>
<evidence type="ECO:0000256" key="6">
    <source>
        <dbReference type="ARBA" id="ARBA00023016"/>
    </source>
</evidence>
<dbReference type="GO" id="GO:0051082">
    <property type="term" value="F:unfolded protein binding"/>
    <property type="evidence" value="ECO:0007669"/>
    <property type="project" value="InterPro"/>
</dbReference>
<dbReference type="InterPro" id="IPR037196">
    <property type="entry name" value="HSP90_C"/>
</dbReference>
<dbReference type="SUPFAM" id="SSF110942">
    <property type="entry name" value="HSP90 C-terminal domain"/>
    <property type="match status" value="1"/>
</dbReference>
<keyword evidence="4" id="KW-0547">Nucleotide-binding</keyword>
<dbReference type="Gene3D" id="3.30.565.10">
    <property type="entry name" value="Histidine kinase-like ATPase, C-terminal domain"/>
    <property type="match status" value="1"/>
</dbReference>
<evidence type="ECO:0000256" key="3">
    <source>
        <dbReference type="ARBA" id="ARBA00022490"/>
    </source>
</evidence>
<organism evidence="9">
    <name type="scientific">hydrothermal vent metagenome</name>
    <dbReference type="NCBI Taxonomy" id="652676"/>
    <lineage>
        <taxon>unclassified sequences</taxon>
        <taxon>metagenomes</taxon>
        <taxon>ecological metagenomes</taxon>
    </lineage>
</organism>
<dbReference type="InterPro" id="IPR003594">
    <property type="entry name" value="HATPase_dom"/>
</dbReference>
<dbReference type="Pfam" id="PF00183">
    <property type="entry name" value="HSP90"/>
    <property type="match status" value="1"/>
</dbReference>
<dbReference type="Gene3D" id="3.30.230.80">
    <property type="match status" value="1"/>
</dbReference>
<keyword evidence="6" id="KW-0346">Stress response</keyword>
<dbReference type="InterPro" id="IPR001404">
    <property type="entry name" value="Hsp90_fam"/>
</dbReference>
<dbReference type="Gene3D" id="1.20.120.790">
    <property type="entry name" value="Heat shock protein 90, C-terminal domain"/>
    <property type="match status" value="1"/>
</dbReference>
<gene>
    <name evidence="9" type="ORF">MNBD_GAMMA22-1354</name>
</gene>
<dbReference type="FunFam" id="3.30.565.10:FF:000009">
    <property type="entry name" value="Molecular chaperone HtpG"/>
    <property type="match status" value="1"/>
</dbReference>
<sequence length="646" mass="73962">MAVEAKKETLSFQTEVKQLLHLMIHSLYSNKEIFVRELVSNASDACDKLRFEAIADDALYEGDSELKIRVSCDAEAKTVTIKDNGIGMTREEVIENIGTIANSGTKKFLEKMTGDQTKDANLIGQFGVGFYSSFIVADKVTVLTRKAGMASEHGVQWQSGGEGEFTLENIDLEEHGTTVILHLKEGESEFLEDYRLRSVISKYSDHITLPIIMKKEVIPETDESENKDDTKKDEVKEVTYEDETVNQASALWVRPKSEISEEEYKDFYKSLSYDYNDPMLYMHNRVEGTQSYTTLFYIPTKAPFDMWDREKRQGIKLYVKRVFIMDDSDQLMPNYLRFIKGVVDSDDLPLNISREILQKNKQIDTIRNGSVKKVLSQLEKTAKNDKDSYLEFWKEFGNVLKEGPSEDHANKEKILKLLRFGSTNTNTDVQNVSLDDYISRMKEGQNKIYYITADSFASAKNSPHLEIFNTKGIEVLLLWDRVDEWMMSYLTEFDGKSFESVAKGDLDLGDLEDKDDKEKVEKAADEYKSLIDHMKKTLDGKVKEVRVTNRLTNSPSCLVVEQQDMALNMQKLLKQAGHQVPDLQPTLEINPEHPLVERLNSETDDERFDDWTYILFEQALLSEGGQLEDPVSFVSRMNGLLLTLSK</sequence>
<dbReference type="PIRSF" id="PIRSF002583">
    <property type="entry name" value="Hsp90"/>
    <property type="match status" value="1"/>
</dbReference>
<keyword evidence="5" id="KW-0067">ATP-binding</keyword>
<dbReference type="AlphaFoldDB" id="A0A3B0ZZG0"/>
<dbReference type="Gene3D" id="3.40.50.11260">
    <property type="match status" value="1"/>
</dbReference>
<dbReference type="InterPro" id="IPR020575">
    <property type="entry name" value="Hsp90_N"/>
</dbReference>
<evidence type="ECO:0000256" key="4">
    <source>
        <dbReference type="ARBA" id="ARBA00022741"/>
    </source>
</evidence>
<evidence type="ECO:0000256" key="2">
    <source>
        <dbReference type="ARBA" id="ARBA00008239"/>
    </source>
</evidence>
<dbReference type="HAMAP" id="MF_00505">
    <property type="entry name" value="HSP90"/>
    <property type="match status" value="1"/>
</dbReference>
<dbReference type="GO" id="GO:0005737">
    <property type="term" value="C:cytoplasm"/>
    <property type="evidence" value="ECO:0007669"/>
    <property type="project" value="UniProtKB-SubCell"/>
</dbReference>
<protein>
    <submittedName>
        <fullName evidence="9">Chaperone protein HtpG</fullName>
    </submittedName>
</protein>
<name>A0A3B0ZZG0_9ZZZZ</name>
<dbReference type="SMART" id="SM00387">
    <property type="entry name" value="HATPase_c"/>
    <property type="match status" value="1"/>
</dbReference>
<accession>A0A3B0ZZG0</accession>
<dbReference type="GO" id="GO:0005524">
    <property type="term" value="F:ATP binding"/>
    <property type="evidence" value="ECO:0007669"/>
    <property type="project" value="UniProtKB-KW"/>
</dbReference>
<comment type="subcellular location">
    <subcellularLocation>
        <location evidence="1">Cytoplasm</location>
    </subcellularLocation>
</comment>
<dbReference type="PRINTS" id="PR00775">
    <property type="entry name" value="HEATSHOCK90"/>
</dbReference>
<proteinExistence type="inferred from homology"/>
<dbReference type="Pfam" id="PF13589">
    <property type="entry name" value="HATPase_c_3"/>
    <property type="match status" value="1"/>
</dbReference>
<evidence type="ECO:0000256" key="5">
    <source>
        <dbReference type="ARBA" id="ARBA00022840"/>
    </source>
</evidence>
<reference evidence="9" key="1">
    <citation type="submission" date="2018-06" db="EMBL/GenBank/DDBJ databases">
        <authorList>
            <person name="Zhirakovskaya E."/>
        </authorList>
    </citation>
    <scope>NUCLEOTIDE SEQUENCE</scope>
</reference>
<dbReference type="InterPro" id="IPR020568">
    <property type="entry name" value="Ribosomal_Su5_D2-typ_SF"/>
</dbReference>
<dbReference type="GO" id="GO:0016887">
    <property type="term" value="F:ATP hydrolysis activity"/>
    <property type="evidence" value="ECO:0007669"/>
    <property type="project" value="InterPro"/>
</dbReference>
<feature type="domain" description="Histidine kinase/HSP90-like ATPase" evidence="8">
    <location>
        <begin position="30"/>
        <end position="187"/>
    </location>
</feature>
<dbReference type="NCBIfam" id="NF003555">
    <property type="entry name" value="PRK05218.1"/>
    <property type="match status" value="1"/>
</dbReference>
<evidence type="ECO:0000313" key="9">
    <source>
        <dbReference type="EMBL" id="VAW98878.1"/>
    </source>
</evidence>
<comment type="similarity">
    <text evidence="2">Belongs to the heat shock protein 90 family.</text>
</comment>
<evidence type="ECO:0000256" key="1">
    <source>
        <dbReference type="ARBA" id="ARBA00004496"/>
    </source>
</evidence>
<dbReference type="CDD" id="cd16927">
    <property type="entry name" value="HATPase_Hsp90-like"/>
    <property type="match status" value="1"/>
</dbReference>
<dbReference type="SUPFAM" id="SSF55874">
    <property type="entry name" value="ATPase domain of HSP90 chaperone/DNA topoisomerase II/histidine kinase"/>
    <property type="match status" value="1"/>
</dbReference>